<dbReference type="Gene3D" id="3.40.50.1010">
    <property type="entry name" value="5'-nuclease"/>
    <property type="match status" value="1"/>
</dbReference>
<evidence type="ECO:0000313" key="5">
    <source>
        <dbReference type="Proteomes" id="UP001314263"/>
    </source>
</evidence>
<proteinExistence type="predicted"/>
<evidence type="ECO:0000256" key="2">
    <source>
        <dbReference type="SAM" id="MobiDB-lite"/>
    </source>
</evidence>
<keyword evidence="1" id="KW-0539">Nucleus</keyword>
<sequence length="251" mass="26984">MRRLKHKHTRRAIQFYEINYGFRKPYKVVLDGNFVHALKESRMGDPTDLLAKLLGGPVKCYVTRCSLIELKGLGADFSATLGAARKAGLHLSCGHDDAALATTDCILDNIGGSNSEHYIVATQEKALRQTLGGIPGGATVFASVNGLHIEPPSDAQRKAVEQAGKVSMGISEHERAAEALQELPALQRGPRERSIFRQNRAKGPNPLSVQKKQKPRAGGVGGQSMEGAAKATRKRSRKKAGQGDSVQAPAE</sequence>
<dbReference type="InterPro" id="IPR057776">
    <property type="entry name" value="UTP23_sensor"/>
</dbReference>
<evidence type="ECO:0000256" key="1">
    <source>
        <dbReference type="ARBA" id="ARBA00023242"/>
    </source>
</evidence>
<dbReference type="CDD" id="cd08553">
    <property type="entry name" value="PIN_Fcf1-like"/>
    <property type="match status" value="1"/>
</dbReference>
<accession>A0AAV1IFN8</accession>
<comment type="caution">
    <text evidence="4">The sequence shown here is derived from an EMBL/GenBank/DDBJ whole genome shotgun (WGS) entry which is preliminary data.</text>
</comment>
<feature type="region of interest" description="Disordered" evidence="2">
    <location>
        <begin position="182"/>
        <end position="251"/>
    </location>
</feature>
<feature type="compositionally biased region" description="Basic residues" evidence="2">
    <location>
        <begin position="231"/>
        <end position="240"/>
    </location>
</feature>
<dbReference type="GO" id="GO:0032040">
    <property type="term" value="C:small-subunit processome"/>
    <property type="evidence" value="ECO:0007669"/>
    <property type="project" value="InterPro"/>
</dbReference>
<protein>
    <recommendedName>
        <fullName evidence="3">UTP23 sensor motif region domain-containing protein</fullName>
    </recommendedName>
</protein>
<dbReference type="Pfam" id="PF04900">
    <property type="entry name" value="Fcf1"/>
    <property type="match status" value="1"/>
</dbReference>
<dbReference type="InterPro" id="IPR006984">
    <property type="entry name" value="Fcf1/UTP23"/>
</dbReference>
<feature type="domain" description="UTP23 sensor motif region" evidence="3">
    <location>
        <begin position="198"/>
        <end position="214"/>
    </location>
</feature>
<dbReference type="Pfam" id="PF24779">
    <property type="entry name" value="UTP23_sensor"/>
    <property type="match status" value="1"/>
</dbReference>
<evidence type="ECO:0000259" key="3">
    <source>
        <dbReference type="Pfam" id="PF24779"/>
    </source>
</evidence>
<dbReference type="Proteomes" id="UP001314263">
    <property type="component" value="Unassembled WGS sequence"/>
</dbReference>
<keyword evidence="5" id="KW-1185">Reference proteome</keyword>
<dbReference type="AlphaFoldDB" id="A0AAV1IFN8"/>
<name>A0AAV1IFN8_9CHLO</name>
<evidence type="ECO:0000313" key="4">
    <source>
        <dbReference type="EMBL" id="CAK0785904.1"/>
    </source>
</evidence>
<gene>
    <name evidence="4" type="ORF">CVIRNUC_009117</name>
</gene>
<dbReference type="PANTHER" id="PTHR12416">
    <property type="entry name" value="RRNA-PROCESSING PROTEIN UTP23 HOMOLOG"/>
    <property type="match status" value="1"/>
</dbReference>
<dbReference type="EMBL" id="CAUYUE010000013">
    <property type="protein sequence ID" value="CAK0785904.1"/>
    <property type="molecule type" value="Genomic_DNA"/>
</dbReference>
<reference evidence="4 5" key="1">
    <citation type="submission" date="2023-10" db="EMBL/GenBank/DDBJ databases">
        <authorList>
            <person name="Maclean D."/>
            <person name="Macfadyen A."/>
        </authorList>
    </citation>
    <scope>NUCLEOTIDE SEQUENCE [LARGE SCALE GENOMIC DNA]</scope>
</reference>
<organism evidence="4 5">
    <name type="scientific">Coccomyxa viridis</name>
    <dbReference type="NCBI Taxonomy" id="1274662"/>
    <lineage>
        <taxon>Eukaryota</taxon>
        <taxon>Viridiplantae</taxon>
        <taxon>Chlorophyta</taxon>
        <taxon>core chlorophytes</taxon>
        <taxon>Trebouxiophyceae</taxon>
        <taxon>Trebouxiophyceae incertae sedis</taxon>
        <taxon>Coccomyxaceae</taxon>
        <taxon>Coccomyxa</taxon>
    </lineage>
</organism>